<dbReference type="InterPro" id="IPR046936">
    <property type="entry name" value="BIM1-like"/>
</dbReference>
<dbReference type="Proteomes" id="UP000322225">
    <property type="component" value="Chromosome 4"/>
</dbReference>
<keyword evidence="5" id="KW-0472">Membrane</keyword>
<protein>
    <submittedName>
        <fullName evidence="8">Uncharacterized protein</fullName>
    </submittedName>
</protein>
<dbReference type="GeneID" id="43588541"/>
<dbReference type="AlphaFoldDB" id="A0A5M6BZY6"/>
<keyword evidence="6" id="KW-0325">Glycoprotein</keyword>
<dbReference type="Pfam" id="PF20238">
    <property type="entry name" value="BIM1-like_dom"/>
    <property type="match status" value="1"/>
</dbReference>
<proteinExistence type="predicted"/>
<name>A0A5M6BZY6_9TREE</name>
<dbReference type="EMBL" id="CP144054">
    <property type="protein sequence ID" value="WWD17992.1"/>
    <property type="molecule type" value="Genomic_DNA"/>
</dbReference>
<dbReference type="OrthoDB" id="2146436at2759"/>
<keyword evidence="3" id="KW-0336">GPI-anchor</keyword>
<organism evidence="8 9">
    <name type="scientific">Kwoniella shandongensis</name>
    <dbReference type="NCBI Taxonomy" id="1734106"/>
    <lineage>
        <taxon>Eukaryota</taxon>
        <taxon>Fungi</taxon>
        <taxon>Dikarya</taxon>
        <taxon>Basidiomycota</taxon>
        <taxon>Agaricomycotina</taxon>
        <taxon>Tremellomycetes</taxon>
        <taxon>Tremellales</taxon>
        <taxon>Cryptococcaceae</taxon>
        <taxon>Kwoniella</taxon>
    </lineage>
</organism>
<comment type="subcellular location">
    <subcellularLocation>
        <location evidence="1">Cell membrane</location>
        <topology evidence="1">Lipid-anchor</topology>
        <topology evidence="1">GPI-anchor</topology>
    </subcellularLocation>
</comment>
<reference evidence="8" key="1">
    <citation type="submission" date="2017-08" db="EMBL/GenBank/DDBJ databases">
        <authorList>
            <person name="Cuomo C."/>
            <person name="Billmyre B."/>
            <person name="Heitman J."/>
        </authorList>
    </citation>
    <scope>NUCLEOTIDE SEQUENCE</scope>
    <source>
        <strain evidence="8">CBS 12478</strain>
    </source>
</reference>
<keyword evidence="9" id="KW-1185">Reference proteome</keyword>
<sequence length="233" mass="23786">MFNIKTLLAASALASTALAHFTLDYPTSRGFDDDKEPQFCGGFTTVEARQPFPLGQGPIRIDSHHPRASVVAFISTSENPTSFNDFNTTSSGQTIPLATPVFQVASGDYCFNVNLGSLNVGLTNGSLVTLQVQYDGGDGDLYQCTDLVLIDGYTVPANETCTIDAATSNATASSTTVPSSSATSSSGSSSTSQASTSPSASSTAASSAAMAQREITGLGLAASLLGLAGLAML</sequence>
<dbReference type="GO" id="GO:0005886">
    <property type="term" value="C:plasma membrane"/>
    <property type="evidence" value="ECO:0007669"/>
    <property type="project" value="UniProtKB-SubCell"/>
</dbReference>
<evidence type="ECO:0000256" key="7">
    <source>
        <dbReference type="ARBA" id="ARBA00023288"/>
    </source>
</evidence>
<gene>
    <name evidence="8" type="ORF">CI109_102438</name>
</gene>
<dbReference type="GO" id="GO:0098552">
    <property type="term" value="C:side of membrane"/>
    <property type="evidence" value="ECO:0007669"/>
    <property type="project" value="UniProtKB-KW"/>
</dbReference>
<accession>A0A5M6BZY6</accession>
<dbReference type="InterPro" id="IPR046530">
    <property type="entry name" value="BIM1-like_dom"/>
</dbReference>
<evidence type="ECO:0000256" key="2">
    <source>
        <dbReference type="ARBA" id="ARBA00022475"/>
    </source>
</evidence>
<evidence type="ECO:0000256" key="1">
    <source>
        <dbReference type="ARBA" id="ARBA00004609"/>
    </source>
</evidence>
<evidence type="ECO:0000256" key="4">
    <source>
        <dbReference type="ARBA" id="ARBA00022729"/>
    </source>
</evidence>
<keyword evidence="4" id="KW-0732">Signal</keyword>
<evidence type="ECO:0000256" key="5">
    <source>
        <dbReference type="ARBA" id="ARBA00023136"/>
    </source>
</evidence>
<dbReference type="PANTHER" id="PTHR34992">
    <property type="entry name" value="HYPHAL ANASTAMOSIS-7 PROTEIN"/>
    <property type="match status" value="1"/>
</dbReference>
<keyword evidence="7" id="KW-0449">Lipoprotein</keyword>
<evidence type="ECO:0000256" key="6">
    <source>
        <dbReference type="ARBA" id="ARBA00023180"/>
    </source>
</evidence>
<dbReference type="PANTHER" id="PTHR34992:SF11">
    <property type="entry name" value="COPPER ACQUISITION FACTOR BIM1-LIKE DOMAIN-CONTAINING PROTEIN"/>
    <property type="match status" value="1"/>
</dbReference>
<reference evidence="8" key="2">
    <citation type="submission" date="2024-01" db="EMBL/GenBank/DDBJ databases">
        <title>Comparative genomics of Cryptococcus and Kwoniella reveals pathogenesis evolution and contrasting modes of karyotype evolution via chromosome fusion or intercentromeric recombination.</title>
        <authorList>
            <person name="Coelho M.A."/>
            <person name="David-Palma M."/>
            <person name="Shea T."/>
            <person name="Bowers K."/>
            <person name="McGinley-Smith S."/>
            <person name="Mohammad A.W."/>
            <person name="Gnirke A."/>
            <person name="Yurkov A.M."/>
            <person name="Nowrousian M."/>
            <person name="Sun S."/>
            <person name="Cuomo C.A."/>
            <person name="Heitman J."/>
        </authorList>
    </citation>
    <scope>NUCLEOTIDE SEQUENCE</scope>
    <source>
        <strain evidence="8">CBS 12478</strain>
    </source>
</reference>
<dbReference type="KEGG" id="ksn:43588541"/>
<keyword evidence="2" id="KW-1003">Cell membrane</keyword>
<evidence type="ECO:0000313" key="8">
    <source>
        <dbReference type="EMBL" id="WWD17992.1"/>
    </source>
</evidence>
<evidence type="ECO:0000256" key="3">
    <source>
        <dbReference type="ARBA" id="ARBA00022622"/>
    </source>
</evidence>
<evidence type="ECO:0000313" key="9">
    <source>
        <dbReference type="Proteomes" id="UP000322225"/>
    </source>
</evidence>
<dbReference type="RefSeq" id="XP_031861272.1">
    <property type="nucleotide sequence ID" value="XM_032004407.1"/>
</dbReference>
<dbReference type="CDD" id="cd21176">
    <property type="entry name" value="LPMO_auxiliary-like"/>
    <property type="match status" value="1"/>
</dbReference>